<sequence length="150" mass="16818">MAGVMKNTINLDHIRQITHSDFVGMAEEIGMFDDVQVKWTHITGNMNNRYKRIAVGPGKGIAGVIYKTGKPWTVENVSSEIPLPERHQYPILINEKIRSFIAVPIIQNGMPEGVILIGYRTPERVSKSLTMTYIKNIQKACKCELGGVHL</sequence>
<reference evidence="2 3" key="1">
    <citation type="submission" date="2016-10" db="EMBL/GenBank/DDBJ databases">
        <authorList>
            <person name="Varghese N."/>
            <person name="Submissions S."/>
        </authorList>
    </citation>
    <scope>NUCLEOTIDE SEQUENCE [LARGE SCALE GENOMIC DNA]</scope>
    <source>
        <strain evidence="2 3">CGMCC 1.6501</strain>
    </source>
</reference>
<proteinExistence type="predicted"/>
<evidence type="ECO:0000313" key="3">
    <source>
        <dbReference type="Proteomes" id="UP000183090"/>
    </source>
</evidence>
<dbReference type="RefSeq" id="WP_052749800.1">
    <property type="nucleotide sequence ID" value="NZ_CP011366.1"/>
</dbReference>
<dbReference type="Gene3D" id="3.30.450.40">
    <property type="match status" value="1"/>
</dbReference>
<dbReference type="Pfam" id="PF13185">
    <property type="entry name" value="GAF_2"/>
    <property type="match status" value="1"/>
</dbReference>
<accession>A0AA94HFH6</accession>
<dbReference type="AlphaFoldDB" id="A0AA94HFH6"/>
<evidence type="ECO:0000313" key="2">
    <source>
        <dbReference type="EMBL" id="SFK77633.1"/>
    </source>
</evidence>
<feature type="domain" description="GAF" evidence="1">
    <location>
        <begin position="43"/>
        <end position="124"/>
    </location>
</feature>
<dbReference type="EMBL" id="FOTB01000003">
    <property type="protein sequence ID" value="SFK77633.1"/>
    <property type="molecule type" value="Genomic_DNA"/>
</dbReference>
<dbReference type="InterPro" id="IPR029016">
    <property type="entry name" value="GAF-like_dom_sf"/>
</dbReference>
<gene>
    <name evidence="2" type="ORF">SAMN05216235_1686</name>
</gene>
<comment type="caution">
    <text evidence="2">The sequence shown here is derived from an EMBL/GenBank/DDBJ whole genome shotgun (WGS) entry which is preliminary data.</text>
</comment>
<evidence type="ECO:0000259" key="1">
    <source>
        <dbReference type="Pfam" id="PF13185"/>
    </source>
</evidence>
<dbReference type="Proteomes" id="UP000183090">
    <property type="component" value="Unassembled WGS sequence"/>
</dbReference>
<protein>
    <submittedName>
        <fullName evidence="2">Nitrogen regulatory protein A</fullName>
    </submittedName>
</protein>
<name>A0AA94HFH6_9STAP</name>
<dbReference type="InterPro" id="IPR003018">
    <property type="entry name" value="GAF"/>
</dbReference>
<dbReference type="SUPFAM" id="SSF55781">
    <property type="entry name" value="GAF domain-like"/>
    <property type="match status" value="1"/>
</dbReference>
<organism evidence="2 3">
    <name type="scientific">Salinicoccus halodurans</name>
    <dbReference type="NCBI Taxonomy" id="407035"/>
    <lineage>
        <taxon>Bacteria</taxon>
        <taxon>Bacillati</taxon>
        <taxon>Bacillota</taxon>
        <taxon>Bacilli</taxon>
        <taxon>Bacillales</taxon>
        <taxon>Staphylococcaceae</taxon>
        <taxon>Salinicoccus</taxon>
    </lineage>
</organism>